<feature type="domain" description="Methyltransferase type 11" evidence="1">
    <location>
        <begin position="45"/>
        <end position="139"/>
    </location>
</feature>
<protein>
    <submittedName>
        <fullName evidence="2">Ubiquinone biosynthesis methyltransferase UbiE</fullName>
    </submittedName>
</protein>
<comment type="caution">
    <text evidence="2">The sequence shown here is derived from an EMBL/GenBank/DDBJ whole genome shotgun (WGS) entry which is preliminary data.</text>
</comment>
<evidence type="ECO:0000313" key="2">
    <source>
        <dbReference type="EMBL" id="RAK44058.1"/>
    </source>
</evidence>
<dbReference type="CDD" id="cd02440">
    <property type="entry name" value="AdoMet_MTases"/>
    <property type="match status" value="1"/>
</dbReference>
<dbReference type="Gene3D" id="3.40.50.150">
    <property type="entry name" value="Vaccinia Virus protein VP39"/>
    <property type="match status" value="1"/>
</dbReference>
<evidence type="ECO:0000313" key="3">
    <source>
        <dbReference type="Proteomes" id="UP000249808"/>
    </source>
</evidence>
<sequence>MTIFNNKVANKYDAYFETKKGRYVWQVETDLMNQLIDIESGMRVLEIGSGTGIYSIPFAQQGCNVTGIDISGEMLAIARQKVIEQQLNLDFIHMDANALHFSENTFDRIYSMGVLDFVDDLEHAFEQAYRVLKPGGKISIAVVNRDSAWGKRYMDPQYNKGKVYAHAHFKNLNELMRIHPEEIIGSGECLFVPPDAEESEFTLENERLMSDNAGGWINVVWQKKEG</sequence>
<proteinExistence type="predicted"/>
<dbReference type="Pfam" id="PF08241">
    <property type="entry name" value="Methyltransf_11"/>
    <property type="match status" value="1"/>
</dbReference>
<dbReference type="Proteomes" id="UP000249808">
    <property type="component" value="Unassembled WGS sequence"/>
</dbReference>
<keyword evidence="2" id="KW-0808">Transferase</keyword>
<dbReference type="SUPFAM" id="SSF53335">
    <property type="entry name" value="S-adenosyl-L-methionine-dependent methyltransferases"/>
    <property type="match status" value="1"/>
</dbReference>
<name>A0A327ZSR9_9STAP</name>
<keyword evidence="3" id="KW-1185">Reference proteome</keyword>
<dbReference type="PANTHER" id="PTHR42912">
    <property type="entry name" value="METHYLTRANSFERASE"/>
    <property type="match status" value="1"/>
</dbReference>
<keyword evidence="2" id="KW-0830">Ubiquinone</keyword>
<evidence type="ECO:0000259" key="1">
    <source>
        <dbReference type="Pfam" id="PF08241"/>
    </source>
</evidence>
<organism evidence="2 3">
    <name type="scientific">Macrococcus epidermidis</name>
    <dbReference type="NCBI Taxonomy" id="1902580"/>
    <lineage>
        <taxon>Bacteria</taxon>
        <taxon>Bacillati</taxon>
        <taxon>Bacillota</taxon>
        <taxon>Bacilli</taxon>
        <taxon>Bacillales</taxon>
        <taxon>Staphylococcaceae</taxon>
        <taxon>Macrococcus</taxon>
    </lineage>
</organism>
<dbReference type="RefSeq" id="WP_111716841.1">
    <property type="nucleotide sequence ID" value="NZ_JBHSSR010000016.1"/>
</dbReference>
<dbReference type="InterPro" id="IPR050508">
    <property type="entry name" value="Methyltransf_Superfamily"/>
</dbReference>
<dbReference type="GO" id="GO:0032259">
    <property type="term" value="P:methylation"/>
    <property type="evidence" value="ECO:0007669"/>
    <property type="project" value="UniProtKB-KW"/>
</dbReference>
<dbReference type="GO" id="GO:0008757">
    <property type="term" value="F:S-adenosylmethionine-dependent methyltransferase activity"/>
    <property type="evidence" value="ECO:0007669"/>
    <property type="project" value="InterPro"/>
</dbReference>
<keyword evidence="2" id="KW-0489">Methyltransferase</keyword>
<dbReference type="PANTHER" id="PTHR42912:SF80">
    <property type="entry name" value="METHYLTRANSFERASE DOMAIN-CONTAINING PROTEIN"/>
    <property type="match status" value="1"/>
</dbReference>
<reference evidence="2 3" key="1">
    <citation type="journal article" date="2018" name="Front. Microbiol.">
        <title>Description and Comparative Genomics of Macrococcus caseolyticus subsp. hominis subsp. nov., Macrococcus goetzii sp. nov., Macrococcus epidermidis sp. nov., and Macrococcus bohemicus sp. nov., Novel Macrococci From Human Clinical Material With Virulence Potential and Suspected Uptake of Foreign DNA by Natural Transformation.</title>
        <authorList>
            <person name="Maslanova I."/>
            <person name="Wertheimer Z."/>
            <person name="Sedlacek I."/>
            <person name="Svec P."/>
            <person name="Indrakova A."/>
            <person name="Kovarovic V."/>
            <person name="Schumann P."/>
            <person name="Sproer C."/>
            <person name="Kralova S."/>
            <person name="Sedo O."/>
            <person name="Kristofova L."/>
            <person name="Vrbovska V."/>
            <person name="Fuzik T."/>
            <person name="Petras P."/>
            <person name="Zdrahal Z."/>
            <person name="Ruzickova V."/>
            <person name="Doskar J."/>
            <person name="Pantucek R."/>
        </authorList>
    </citation>
    <scope>NUCLEOTIDE SEQUENCE [LARGE SCALE GENOMIC DNA]</scope>
    <source>
        <strain evidence="2 3">01/688</strain>
    </source>
</reference>
<dbReference type="InterPro" id="IPR013216">
    <property type="entry name" value="Methyltransf_11"/>
</dbReference>
<dbReference type="AlphaFoldDB" id="A0A327ZSR9"/>
<dbReference type="InterPro" id="IPR029063">
    <property type="entry name" value="SAM-dependent_MTases_sf"/>
</dbReference>
<gene>
    <name evidence="2" type="ORF">BHU61_10960</name>
</gene>
<accession>A0A327ZSR9</accession>
<dbReference type="EMBL" id="PZJH01000006">
    <property type="protein sequence ID" value="RAK44058.1"/>
    <property type="molecule type" value="Genomic_DNA"/>
</dbReference>